<keyword evidence="12 17" id="KW-1133">Transmembrane helix</keyword>
<dbReference type="PRINTS" id="PR00344">
    <property type="entry name" value="BCTRLSENSOR"/>
</dbReference>
<dbReference type="InterPro" id="IPR017055">
    <property type="entry name" value="Sig_transdc_His_kinase_DctB"/>
</dbReference>
<evidence type="ECO:0000256" key="7">
    <source>
        <dbReference type="ARBA" id="ARBA00022679"/>
    </source>
</evidence>
<keyword evidence="20" id="KW-1185">Reference proteome</keyword>
<dbReference type="Pfam" id="PF02518">
    <property type="entry name" value="HATPase_c"/>
    <property type="match status" value="1"/>
</dbReference>
<comment type="caution">
    <text evidence="19">The sequence shown here is derived from an EMBL/GenBank/DDBJ whole genome shotgun (WGS) entry which is preliminary data.</text>
</comment>
<dbReference type="PIRSF" id="PIRSF036431">
    <property type="entry name" value="STHK_DctB"/>
    <property type="match status" value="1"/>
</dbReference>
<comment type="catalytic activity">
    <reaction evidence="1">
        <text>ATP + protein L-histidine = ADP + protein N-phospho-L-histidine.</text>
        <dbReference type="EC" id="2.7.13.3"/>
    </reaction>
</comment>
<evidence type="ECO:0000256" key="17">
    <source>
        <dbReference type="SAM" id="Phobius"/>
    </source>
</evidence>
<dbReference type="EMBL" id="QURR01000028">
    <property type="protein sequence ID" value="RGE41429.1"/>
    <property type="molecule type" value="Genomic_DNA"/>
</dbReference>
<feature type="transmembrane region" description="Helical" evidence="17">
    <location>
        <begin position="310"/>
        <end position="327"/>
    </location>
</feature>
<dbReference type="InterPro" id="IPR003661">
    <property type="entry name" value="HisK_dim/P_dom"/>
</dbReference>
<keyword evidence="16" id="KW-0175">Coiled coil</keyword>
<dbReference type="Gene3D" id="1.10.287.130">
    <property type="match status" value="1"/>
</dbReference>
<dbReference type="InterPro" id="IPR036097">
    <property type="entry name" value="HisK_dim/P_sf"/>
</dbReference>
<accession>A0A373FDE3</accession>
<dbReference type="GO" id="GO:0005886">
    <property type="term" value="C:plasma membrane"/>
    <property type="evidence" value="ECO:0007669"/>
    <property type="project" value="UniProtKB-SubCell"/>
</dbReference>
<evidence type="ECO:0000256" key="14">
    <source>
        <dbReference type="ARBA" id="ARBA00023136"/>
    </source>
</evidence>
<dbReference type="OrthoDB" id="9772100at2"/>
<keyword evidence="13" id="KW-0902">Two-component regulatory system</keyword>
<dbReference type="InterPro" id="IPR036890">
    <property type="entry name" value="HATPase_C_sf"/>
</dbReference>
<evidence type="ECO:0000313" key="20">
    <source>
        <dbReference type="Proteomes" id="UP000261948"/>
    </source>
</evidence>
<name>A0A373FDE3_COMTE</name>
<evidence type="ECO:0000256" key="15">
    <source>
        <dbReference type="ARBA" id="ARBA00073143"/>
    </source>
</evidence>
<organism evidence="19 20">
    <name type="scientific">Comamonas testosteroni</name>
    <name type="common">Pseudomonas testosteroni</name>
    <dbReference type="NCBI Taxonomy" id="285"/>
    <lineage>
        <taxon>Bacteria</taxon>
        <taxon>Pseudomonadati</taxon>
        <taxon>Pseudomonadota</taxon>
        <taxon>Betaproteobacteria</taxon>
        <taxon>Burkholderiales</taxon>
        <taxon>Comamonadaceae</taxon>
        <taxon>Comamonas</taxon>
    </lineage>
</organism>
<evidence type="ECO:0000256" key="1">
    <source>
        <dbReference type="ARBA" id="ARBA00000085"/>
    </source>
</evidence>
<keyword evidence="4" id="KW-1003">Cell membrane</keyword>
<evidence type="ECO:0000256" key="10">
    <source>
        <dbReference type="ARBA" id="ARBA00022777"/>
    </source>
</evidence>
<dbReference type="SUPFAM" id="SSF55874">
    <property type="entry name" value="ATPase domain of HSP90 chaperone/DNA topoisomerase II/histidine kinase"/>
    <property type="match status" value="1"/>
</dbReference>
<dbReference type="GO" id="GO:0005524">
    <property type="term" value="F:ATP binding"/>
    <property type="evidence" value="ECO:0007669"/>
    <property type="project" value="UniProtKB-KW"/>
</dbReference>
<dbReference type="InterPro" id="IPR003594">
    <property type="entry name" value="HATPase_dom"/>
</dbReference>
<dbReference type="InterPro" id="IPR029151">
    <property type="entry name" value="Sensor-like_sf"/>
</dbReference>
<dbReference type="SUPFAM" id="SSF47384">
    <property type="entry name" value="Homodimeric domain of signal transducing histidine kinase"/>
    <property type="match status" value="1"/>
</dbReference>
<dbReference type="Gene3D" id="3.30.565.10">
    <property type="entry name" value="Histidine kinase-like ATPase, C-terminal domain"/>
    <property type="match status" value="1"/>
</dbReference>
<keyword evidence="8 17" id="KW-0812">Transmembrane</keyword>
<evidence type="ECO:0000256" key="3">
    <source>
        <dbReference type="ARBA" id="ARBA00012438"/>
    </source>
</evidence>
<keyword evidence="7" id="KW-0808">Transferase</keyword>
<evidence type="ECO:0000256" key="6">
    <source>
        <dbReference type="ARBA" id="ARBA00022553"/>
    </source>
</evidence>
<evidence type="ECO:0000313" key="19">
    <source>
        <dbReference type="EMBL" id="RGE41429.1"/>
    </source>
</evidence>
<dbReference type="Pfam" id="PF00512">
    <property type="entry name" value="HisKA"/>
    <property type="match status" value="1"/>
</dbReference>
<dbReference type="EC" id="2.7.13.3" evidence="3"/>
<dbReference type="SMART" id="SM00387">
    <property type="entry name" value="HATPase_c"/>
    <property type="match status" value="1"/>
</dbReference>
<keyword evidence="10 19" id="KW-0418">Kinase</keyword>
<protein>
    <recommendedName>
        <fullName evidence="15">C4-dicarboxylate transport sensor protein DctB</fullName>
        <ecNumber evidence="3">2.7.13.3</ecNumber>
    </recommendedName>
</protein>
<evidence type="ECO:0000256" key="2">
    <source>
        <dbReference type="ARBA" id="ARBA00004429"/>
    </source>
</evidence>
<dbReference type="AlphaFoldDB" id="A0A373FDE3"/>
<dbReference type="SUPFAM" id="SSF103190">
    <property type="entry name" value="Sensory domain-like"/>
    <property type="match status" value="1"/>
</dbReference>
<dbReference type="FunFam" id="1.10.287.130:FF:000049">
    <property type="entry name" value="C4-dicarboxylate transport sensor protein DctB"/>
    <property type="match status" value="1"/>
</dbReference>
<dbReference type="PANTHER" id="PTHR43065">
    <property type="entry name" value="SENSOR HISTIDINE KINASE"/>
    <property type="match status" value="1"/>
</dbReference>
<evidence type="ECO:0000256" key="8">
    <source>
        <dbReference type="ARBA" id="ARBA00022692"/>
    </source>
</evidence>
<evidence type="ECO:0000256" key="13">
    <source>
        <dbReference type="ARBA" id="ARBA00023012"/>
    </source>
</evidence>
<keyword evidence="9" id="KW-0547">Nucleotide-binding</keyword>
<dbReference type="PANTHER" id="PTHR43065:SF46">
    <property type="entry name" value="C4-DICARBOXYLATE TRANSPORT SENSOR PROTEIN DCTB"/>
    <property type="match status" value="1"/>
</dbReference>
<evidence type="ECO:0000256" key="5">
    <source>
        <dbReference type="ARBA" id="ARBA00022519"/>
    </source>
</evidence>
<feature type="domain" description="Histidine kinase" evidence="18">
    <location>
        <begin position="405"/>
        <end position="617"/>
    </location>
</feature>
<evidence type="ECO:0000256" key="11">
    <source>
        <dbReference type="ARBA" id="ARBA00022840"/>
    </source>
</evidence>
<dbReference type="SMART" id="SM00388">
    <property type="entry name" value="HisKA"/>
    <property type="match status" value="1"/>
</dbReference>
<reference evidence="19 20" key="1">
    <citation type="submission" date="2018-08" db="EMBL/GenBank/DDBJ databases">
        <title>Comamonas testosteroni strain SWCO2.</title>
        <authorList>
            <person name="Jiang N."/>
            <person name="Zhang X.Z."/>
        </authorList>
    </citation>
    <scope>NUCLEOTIDE SEQUENCE [LARGE SCALE GENOMIC DNA]</scope>
    <source>
        <strain evidence="19 20">SWCO2</strain>
    </source>
</reference>
<evidence type="ECO:0000259" key="18">
    <source>
        <dbReference type="PROSITE" id="PS50109"/>
    </source>
</evidence>
<feature type="coiled-coil region" evidence="16">
    <location>
        <begin position="334"/>
        <end position="396"/>
    </location>
</feature>
<keyword evidence="14 17" id="KW-0472">Membrane</keyword>
<gene>
    <name evidence="19" type="ORF">DZC30_18515</name>
</gene>
<dbReference type="GO" id="GO:0000155">
    <property type="term" value="F:phosphorelay sensor kinase activity"/>
    <property type="evidence" value="ECO:0007669"/>
    <property type="project" value="InterPro"/>
</dbReference>
<dbReference type="Proteomes" id="UP000261948">
    <property type="component" value="Unassembled WGS sequence"/>
</dbReference>
<dbReference type="PROSITE" id="PS50109">
    <property type="entry name" value="HIS_KIN"/>
    <property type="match status" value="1"/>
</dbReference>
<keyword evidence="6" id="KW-0597">Phosphoprotein</keyword>
<dbReference type="Gene3D" id="6.10.250.3020">
    <property type="match status" value="1"/>
</dbReference>
<dbReference type="InterPro" id="IPR004358">
    <property type="entry name" value="Sig_transdc_His_kin-like_C"/>
</dbReference>
<keyword evidence="5" id="KW-0997">Cell inner membrane</keyword>
<proteinExistence type="predicted"/>
<dbReference type="CDD" id="cd00082">
    <property type="entry name" value="HisKA"/>
    <property type="match status" value="1"/>
</dbReference>
<keyword evidence="11" id="KW-0067">ATP-binding</keyword>
<dbReference type="InterPro" id="IPR005467">
    <property type="entry name" value="His_kinase_dom"/>
</dbReference>
<evidence type="ECO:0000256" key="12">
    <source>
        <dbReference type="ARBA" id="ARBA00022989"/>
    </source>
</evidence>
<evidence type="ECO:0000256" key="16">
    <source>
        <dbReference type="SAM" id="Coils"/>
    </source>
</evidence>
<evidence type="ECO:0000256" key="9">
    <source>
        <dbReference type="ARBA" id="ARBA00022741"/>
    </source>
</evidence>
<dbReference type="Gene3D" id="3.30.450.20">
    <property type="entry name" value="PAS domain"/>
    <property type="match status" value="2"/>
</dbReference>
<sequence length="622" mass="67572">MPAPRSSLPRSALLTLLWLALSLCSAWAAYGLARESAMETLQADASHRLDLYVASLQREIDKFAFLPGIVALQPQVQSLLHKADDKALQAEVNHYLEELNQRAGTLSVYLINQQGLVVAASNWQRADSFLGENLSFRPYVQQALREGHGRYFGIGTTRGEPGYYLTTTLGSGGVQGVAVVKVGLAQLEHSWSAAESPVFVSDENTVLMLSNVPAWRFATLDVLDEARREELQVSQKYNRRQLSPLGWQVLEPAVQGNASAMLVQLPETGESPEYSSGQFLALSRSLGATPWRMTVLLPMAAALQLAESRALLAGVLVALGLLLALLLEQRRRHRREQTAARQALQQAHDALERKVQQRTVDLQTANVALQQEVAERMQAEQTLRAAQDELVQAGKMAVIGQLSTEVAHELNQPLAALRALAGNSQRFLERGQTDVAQRNLQRMAELADRMGALTGQLRNFARKSAGEPQRVAVSSLVDGALAVLETRLKRSVVLVDCQVSAQLQAWCDANRVQQVLVNLLANALDAMQGSSAPHIEIDCRQSATHVEIAVRDHGPGLSDDTLHRLFEPFFTTKPEGQGLGLGLSLSADIARAGGGSLQGANHPHTGAVFTLSLPLADTQPLS</sequence>
<evidence type="ECO:0000256" key="4">
    <source>
        <dbReference type="ARBA" id="ARBA00022475"/>
    </source>
</evidence>
<comment type="subcellular location">
    <subcellularLocation>
        <location evidence="2">Cell inner membrane</location>
        <topology evidence="2">Multi-pass membrane protein</topology>
    </subcellularLocation>
</comment>